<organism evidence="2">
    <name type="scientific">Candidatus Electrothrix aestuarii</name>
    <dbReference type="NCBI Taxonomy" id="3062594"/>
    <lineage>
        <taxon>Bacteria</taxon>
        <taxon>Pseudomonadati</taxon>
        <taxon>Thermodesulfobacteriota</taxon>
        <taxon>Desulfobulbia</taxon>
        <taxon>Desulfobulbales</taxon>
        <taxon>Desulfobulbaceae</taxon>
        <taxon>Candidatus Electrothrix</taxon>
    </lineage>
</organism>
<reference evidence="2" key="2">
    <citation type="submission" date="2024-06" db="EMBL/GenBank/DDBJ databases">
        <authorList>
            <person name="Plum-Jensen L.E."/>
            <person name="Schramm A."/>
            <person name="Marshall I.P.G."/>
        </authorList>
    </citation>
    <scope>NUCLEOTIDE SEQUENCE</scope>
    <source>
        <strain evidence="2">Rat1</strain>
    </source>
</reference>
<dbReference type="InterPro" id="IPR036663">
    <property type="entry name" value="Fumarylacetoacetase_C_sf"/>
</dbReference>
<accession>A0AAU8M1N6</accession>
<evidence type="ECO:0000313" key="2">
    <source>
        <dbReference type="EMBL" id="XCN75007.1"/>
    </source>
</evidence>
<name>A0AAU8M1N6_9BACT</name>
<dbReference type="PANTHER" id="PTHR30143:SF0">
    <property type="entry name" value="2-KETO-4-PENTENOATE HYDRATASE"/>
    <property type="match status" value="1"/>
</dbReference>
<gene>
    <name evidence="2" type="ORF">Q3M24_09820</name>
</gene>
<protein>
    <submittedName>
        <fullName evidence="2">Hydratase</fullName>
    </submittedName>
</protein>
<reference evidence="2" key="1">
    <citation type="journal article" date="2024" name="Syst. Appl. Microbiol.">
        <title>First single-strain enrichments of Electrothrix cable bacteria, description of E. aestuarii sp. nov. and E. rattekaaiensis sp. nov., and proposal of a cable bacteria taxonomy following the rules of the SeqCode.</title>
        <authorList>
            <person name="Plum-Jensen L.E."/>
            <person name="Schramm A."/>
            <person name="Marshall I.P.G."/>
        </authorList>
    </citation>
    <scope>NUCLEOTIDE SEQUENCE</scope>
    <source>
        <strain evidence="2">Rat1</strain>
    </source>
</reference>
<dbReference type="InterPro" id="IPR050772">
    <property type="entry name" value="Hydratase-Decarb/MhpD_sf"/>
</dbReference>
<proteinExistence type="predicted"/>
<dbReference type="PANTHER" id="PTHR30143">
    <property type="entry name" value="ACID HYDRATASE"/>
    <property type="match status" value="1"/>
</dbReference>
<feature type="signal peptide" evidence="1">
    <location>
        <begin position="1"/>
        <end position="26"/>
    </location>
</feature>
<dbReference type="SUPFAM" id="SSF56529">
    <property type="entry name" value="FAH"/>
    <property type="match status" value="1"/>
</dbReference>
<dbReference type="GO" id="GO:0008684">
    <property type="term" value="F:2-oxopent-4-enoate hydratase activity"/>
    <property type="evidence" value="ECO:0007669"/>
    <property type="project" value="TreeGrafter"/>
</dbReference>
<sequence>MKKRALNIVCSSLCAVFCLLPQQLFAACPPVAEINARATAFLEKRPLDLYPGKLSLTDAYCAQEKYVAALTPQFGQPIGYKVGFTSKGLQERFHVDGPALGILLEKMLLPDGSTFSLASAYRPVIEPDLVVTVKDEGIMTAKNELEVAAHLDELRPFLEIPAIPFTKETKLSGTTLVACNIAARAGVVGKGLKIEATPAFVQALADMETVFTDETGAVLQKAPGSNLLGHPLQAVLWLIKELQARGETLKAGQVISLGGFGSLFPLTEAGKNYTLTYKGLPGGPVSTSVRISE</sequence>
<dbReference type="PROSITE" id="PS51257">
    <property type="entry name" value="PROKAR_LIPOPROTEIN"/>
    <property type="match status" value="1"/>
</dbReference>
<keyword evidence="1" id="KW-0732">Signal</keyword>
<dbReference type="Gene3D" id="3.90.850.10">
    <property type="entry name" value="Fumarylacetoacetase-like, C-terminal domain"/>
    <property type="match status" value="1"/>
</dbReference>
<dbReference type="KEGG" id="eaj:Q3M24_09820"/>
<evidence type="ECO:0000256" key="1">
    <source>
        <dbReference type="SAM" id="SignalP"/>
    </source>
</evidence>
<dbReference type="EMBL" id="CP159373">
    <property type="protein sequence ID" value="XCN75007.1"/>
    <property type="molecule type" value="Genomic_DNA"/>
</dbReference>
<feature type="chain" id="PRO_5043851748" evidence="1">
    <location>
        <begin position="27"/>
        <end position="293"/>
    </location>
</feature>
<dbReference type="GO" id="GO:0005737">
    <property type="term" value="C:cytoplasm"/>
    <property type="evidence" value="ECO:0007669"/>
    <property type="project" value="TreeGrafter"/>
</dbReference>
<dbReference type="AlphaFoldDB" id="A0AAU8M1N6"/>